<name>A0A6G8PV02_9ACTN</name>
<dbReference type="GO" id="GO:0005506">
    <property type="term" value="F:iron ion binding"/>
    <property type="evidence" value="ECO:0007669"/>
    <property type="project" value="InterPro"/>
</dbReference>
<dbReference type="Proteomes" id="UP000502706">
    <property type="component" value="Chromosome"/>
</dbReference>
<dbReference type="CDD" id="cd06664">
    <property type="entry name" value="IscU_like"/>
    <property type="match status" value="1"/>
</dbReference>
<protein>
    <submittedName>
        <fullName evidence="2">Iron-sulfur cluster assembly scaffold protein</fullName>
    </submittedName>
</protein>
<proteinExistence type="predicted"/>
<dbReference type="InterPro" id="IPR002871">
    <property type="entry name" value="NIF_FeS_clus_asmbl_NifU_N"/>
</dbReference>
<dbReference type="Gene3D" id="3.90.1010.10">
    <property type="match status" value="1"/>
</dbReference>
<gene>
    <name evidence="2" type="ORF">GBA65_05285</name>
</gene>
<dbReference type="KEGG" id="rmar:GBA65_05285"/>
<dbReference type="SUPFAM" id="SSF82649">
    <property type="entry name" value="SufE/NifU"/>
    <property type="match status" value="1"/>
</dbReference>
<dbReference type="EMBL" id="CP045121">
    <property type="protein sequence ID" value="QIN78026.1"/>
    <property type="molecule type" value="Genomic_DNA"/>
</dbReference>
<sequence>MDRQLQIQILLDHYQKPRHRGELEGADVAMPGGNPGCGDVVTVYLKGAEDHEHIEDVTYEGEGCTISMAASSMLLEQVVDNKLTMDEVLELDYNEMIDQLGRQIVASRPKCATLGLGTLKAAIRRYQQDKVLADAGVTRPGQKPAADEGLVFGEGAAEAAKKE</sequence>
<dbReference type="GO" id="GO:0016226">
    <property type="term" value="P:iron-sulfur cluster assembly"/>
    <property type="evidence" value="ECO:0007669"/>
    <property type="project" value="InterPro"/>
</dbReference>
<accession>A0A6G8PV02</accession>
<feature type="domain" description="NIF system FeS cluster assembly NifU N-terminal" evidence="1">
    <location>
        <begin position="10"/>
        <end position="130"/>
    </location>
</feature>
<evidence type="ECO:0000313" key="2">
    <source>
        <dbReference type="EMBL" id="QIN78026.1"/>
    </source>
</evidence>
<dbReference type="GO" id="GO:0051536">
    <property type="term" value="F:iron-sulfur cluster binding"/>
    <property type="evidence" value="ECO:0007669"/>
    <property type="project" value="InterPro"/>
</dbReference>
<dbReference type="AlphaFoldDB" id="A0A6G8PV02"/>
<reference evidence="2 3" key="1">
    <citation type="submission" date="2019-10" db="EMBL/GenBank/DDBJ databases">
        <title>Rubrobacter sp nov SCSIO 52915 isolated from a deep-sea sediment in the South China Sea.</title>
        <authorList>
            <person name="Chen R.W."/>
        </authorList>
    </citation>
    <scope>NUCLEOTIDE SEQUENCE [LARGE SCALE GENOMIC DNA]</scope>
    <source>
        <strain evidence="2 3">SCSIO 52915</strain>
    </source>
</reference>
<dbReference type="Pfam" id="PF01592">
    <property type="entry name" value="NifU_N"/>
    <property type="match status" value="1"/>
</dbReference>
<dbReference type="RefSeq" id="WP_166395704.1">
    <property type="nucleotide sequence ID" value="NZ_CP045121.1"/>
</dbReference>
<dbReference type="PANTHER" id="PTHR10093">
    <property type="entry name" value="IRON-SULFUR CLUSTER ASSEMBLY ENZYME NIFU HOMOLOG"/>
    <property type="match status" value="1"/>
</dbReference>
<organism evidence="2 3">
    <name type="scientific">Rubrobacter marinus</name>
    <dbReference type="NCBI Taxonomy" id="2653852"/>
    <lineage>
        <taxon>Bacteria</taxon>
        <taxon>Bacillati</taxon>
        <taxon>Actinomycetota</taxon>
        <taxon>Rubrobacteria</taxon>
        <taxon>Rubrobacterales</taxon>
        <taxon>Rubrobacteraceae</taxon>
        <taxon>Rubrobacter</taxon>
    </lineage>
</organism>
<keyword evidence="3" id="KW-1185">Reference proteome</keyword>
<evidence type="ECO:0000259" key="1">
    <source>
        <dbReference type="Pfam" id="PF01592"/>
    </source>
</evidence>
<evidence type="ECO:0000313" key="3">
    <source>
        <dbReference type="Proteomes" id="UP000502706"/>
    </source>
</evidence>